<protein>
    <submittedName>
        <fullName evidence="3">Intracellular protein transport protein USO1-like</fullName>
    </submittedName>
</protein>
<feature type="compositionally biased region" description="Polar residues" evidence="1">
    <location>
        <begin position="195"/>
        <end position="207"/>
    </location>
</feature>
<feature type="region of interest" description="Disordered" evidence="1">
    <location>
        <begin position="937"/>
        <end position="1000"/>
    </location>
</feature>
<feature type="compositionally biased region" description="Polar residues" evidence="1">
    <location>
        <begin position="250"/>
        <end position="266"/>
    </location>
</feature>
<feature type="compositionally biased region" description="Basic and acidic residues" evidence="1">
    <location>
        <begin position="1"/>
        <end position="16"/>
    </location>
</feature>
<feature type="region of interest" description="Disordered" evidence="1">
    <location>
        <begin position="1034"/>
        <end position="1066"/>
    </location>
</feature>
<dbReference type="RefSeq" id="XP_006817344.1">
    <property type="nucleotide sequence ID" value="XM_006817281.1"/>
</dbReference>
<evidence type="ECO:0000313" key="2">
    <source>
        <dbReference type="Proteomes" id="UP000694865"/>
    </source>
</evidence>
<feature type="region of interest" description="Disordered" evidence="1">
    <location>
        <begin position="183"/>
        <end position="266"/>
    </location>
</feature>
<dbReference type="Proteomes" id="UP000694865">
    <property type="component" value="Unplaced"/>
</dbReference>
<dbReference type="GeneID" id="100379016"/>
<gene>
    <name evidence="3" type="primary">LOC100379016</name>
</gene>
<evidence type="ECO:0000256" key="1">
    <source>
        <dbReference type="SAM" id="MobiDB-lite"/>
    </source>
</evidence>
<feature type="non-terminal residue" evidence="3">
    <location>
        <position position="1335"/>
    </location>
</feature>
<feature type="region of interest" description="Disordered" evidence="1">
    <location>
        <begin position="1"/>
        <end position="125"/>
    </location>
</feature>
<feature type="non-terminal residue" evidence="3">
    <location>
        <position position="1"/>
    </location>
</feature>
<keyword evidence="2" id="KW-1185">Reference proteome</keyword>
<feature type="region of interest" description="Disordered" evidence="1">
    <location>
        <begin position="1156"/>
        <end position="1251"/>
    </location>
</feature>
<sequence length="1335" mass="152747">KIEADDLLKTSSDEVAGKYQQESNVIVAEQLGDSQGDEEMDEALRESEKNRRQLCENKDSFFNPDQDENISFYSTPDDVAPPQLPMDGPPKKENKTPETNIDDFSFYFPSQSPTGKPLAEESNVASDHTDGSLFYDIMTPELPVSPPPPQIYQPIVEFDNSFYLPEGVDSTVTVKDKQDDGFGDIFLPEKPKIETSLQTPDLLSSKNDGMAFDMGNDDLLSPELPDTPPPLNISQVSTNDEKSPFYTDTDLFNQKLPNIPSPVTETNEGDLVNLEWTPISPTEESPKMEFSTKKVLVREIDSTPEIIWPSDKNDKTLLTKATKSDSIVPETQPDVRMKELETTKETIQVFNTDDALESTIETIQVFNTDDVLESTKETIQVFNTDDVMESTKETIQVFNTDDVLESTKETIQVFNTDDVLESTKEPIQVFNTDDDDILDASYQVYKITAEERDLRECERVDNDENIDTKPIDKHALIEKWETTMSASNDPATEDREFVSRRSIKPSMPVNVYQDFGPVFRKKEAPKRCIVEVLTTTEEEDPEFKRERLRKNIIAEQRVLKTNQVHPPWIADKNDETHTDMKTLESIKQYEERKKKKERNKSDSSTSLNDTWDSGLGDTLKSEDIPVVEDIPRQNATLAVHSGIDDDHIDRFAIQQQWDKKLAMPESENIGSENDKKQKIQDDMHRDSGEDEGESICNTAKTRMQWEQRLSLKNEIPLPVYPHVTKYNAKQQRVERQLPPKDEDHDSASASESIEGSYEFTDSSEHAYVQEDDELDDKIEKHESIIEKEIRLQREKELEFQRELQAAHSGNKYEPYVAKQQDKAVSHGYSRSEPTILDDEEESVSSNDSEKSVSSENDEVVAEKSEFGKSVLEKELRAQREKEEELLHLGRVKTCSHALPEHDDIHKTSPISIESRIEREIRQEREREEILRKERGILTRSSEDEEPAYIVSSSKPEKTRPLWQPIKTTSEPKKQNFKPDQIPVSGKNEAKNIKGVNRQEAPSHYHNVLPSMEHGIDVLKEAHTVVVEQKTTFVEDQKSVPDPVNLEDSSLSDSDMEEPAAPPLNETIIQREIRLQKEREAAVQKQRERAGIAKKTNENKLEKKEKHTKDKKLDIQKINNLEVITIDKKDKKPASSFNNNNVDAKTRTAQARAVFTRPTIISVPEQNKSQPPVSKTTKIVSTKQDNDFEMPATQQNGPTNVKKETPIEKEIRLAKEKEEGLRKERGRMEYKFGMPPLAKHDSRQQIFTDRKKSVPTALSISFEESTDYNPPGSTAKDEYMKRAANYYLEKDMADHRKREEELKKEGKIKRLSTKCKDEDDDVNGDRHPKQIQNKTK</sequence>
<evidence type="ECO:0000313" key="3">
    <source>
        <dbReference type="RefSeq" id="XP_006817344.1"/>
    </source>
</evidence>
<proteinExistence type="predicted"/>
<feature type="compositionally biased region" description="Basic and acidic residues" evidence="1">
    <location>
        <begin position="1295"/>
        <end position="1304"/>
    </location>
</feature>
<feature type="region of interest" description="Disordered" evidence="1">
    <location>
        <begin position="1082"/>
        <end position="1109"/>
    </location>
</feature>
<organism evidence="2 3">
    <name type="scientific">Saccoglossus kowalevskii</name>
    <name type="common">Acorn worm</name>
    <dbReference type="NCBI Taxonomy" id="10224"/>
    <lineage>
        <taxon>Eukaryota</taxon>
        <taxon>Metazoa</taxon>
        <taxon>Hemichordata</taxon>
        <taxon>Enteropneusta</taxon>
        <taxon>Harrimaniidae</taxon>
        <taxon>Saccoglossus</taxon>
    </lineage>
</organism>
<feature type="region of interest" description="Disordered" evidence="1">
    <location>
        <begin position="663"/>
        <end position="693"/>
    </location>
</feature>
<feature type="region of interest" description="Disordered" evidence="1">
    <location>
        <begin position="727"/>
        <end position="780"/>
    </location>
</feature>
<reference evidence="3" key="1">
    <citation type="submission" date="2025-08" db="UniProtKB">
        <authorList>
            <consortium name="RefSeq"/>
        </authorList>
    </citation>
    <scope>IDENTIFICATION</scope>
    <source>
        <tissue evidence="3">Testes</tissue>
    </source>
</reference>
<feature type="compositionally biased region" description="Basic and acidic residues" evidence="1">
    <location>
        <begin position="1200"/>
        <end position="1229"/>
    </location>
</feature>
<accession>A0ABM0MBF3</accession>
<feature type="compositionally biased region" description="Polar residues" evidence="1">
    <location>
        <begin position="1163"/>
        <end position="1182"/>
    </location>
</feature>
<dbReference type="InterPro" id="IPR042779">
    <property type="entry name" value="MISP/MISP3-like"/>
</dbReference>
<feature type="compositionally biased region" description="Basic and acidic residues" evidence="1">
    <location>
        <begin position="731"/>
        <end position="746"/>
    </location>
</feature>
<dbReference type="PANTHER" id="PTHR18839">
    <property type="entry name" value="MITOTIC INTERACTOR AND SUBSTRATE OF PLK1 MISP FAMILY MEMBER"/>
    <property type="match status" value="1"/>
</dbReference>
<feature type="region of interest" description="Disordered" evidence="1">
    <location>
        <begin position="1295"/>
        <end position="1335"/>
    </location>
</feature>
<feature type="compositionally biased region" description="Basic and acidic residues" evidence="1">
    <location>
        <begin position="672"/>
        <end position="687"/>
    </location>
</feature>
<dbReference type="PANTHER" id="PTHR18839:SF0">
    <property type="entry name" value="MITOTIC INTERACTOR AND SUBSTRATE OF PLK1 ISOFORM X1-RELATED"/>
    <property type="match status" value="1"/>
</dbReference>
<name>A0ABM0MBF3_SACKO</name>
<feature type="region of interest" description="Disordered" evidence="1">
    <location>
        <begin position="810"/>
        <end position="865"/>
    </location>
</feature>
<feature type="compositionally biased region" description="Basic and acidic residues" evidence="1">
    <location>
        <begin position="42"/>
        <end position="59"/>
    </location>
</feature>
<feature type="compositionally biased region" description="Polar residues" evidence="1">
    <location>
        <begin position="602"/>
        <end position="611"/>
    </location>
</feature>
<feature type="region of interest" description="Disordered" evidence="1">
    <location>
        <begin position="590"/>
        <end position="624"/>
    </location>
</feature>
<feature type="compositionally biased region" description="Basic and acidic residues" evidence="1">
    <location>
        <begin position="1237"/>
        <end position="1251"/>
    </location>
</feature>